<dbReference type="Gene3D" id="3.60.10.10">
    <property type="entry name" value="Endonuclease/exonuclease/phosphatase"/>
    <property type="match status" value="1"/>
</dbReference>
<dbReference type="InterPro" id="IPR036691">
    <property type="entry name" value="Endo/exonu/phosph_ase_sf"/>
</dbReference>
<evidence type="ECO:0000259" key="1">
    <source>
        <dbReference type="PROSITE" id="PS50878"/>
    </source>
</evidence>
<sequence>MGVEKTVGEFFNMEEDDLLVEEGAEKDLVESDGVGDVFAAPTSEDIQAAQGEKGKKGKGHLVLRGVSTKKRNANLLLSPRRRPPPTVPALGESEHTLKAQEGGGLALFYNKDDFDVSILFESNRIIDVEAVYNGRVIHLTFIHGDPVPKNRDLVWERLLRISSTRSSPWFIIGALNELTGNHEKRGGKLRHASSFLSFHGMIRDCGFLEFPYLGDWLSWRGWWDKKPIRYRLDRALGNEDWHDLFPDTVTEYLPRIASDHAPLIVNIGAKRSRGKRTFMFDRRWIGKAGLMESISQGWNGGHHEGPTSVVDKIVNCRRAISHWRKEQVPFGRDIIEDLKRQLAVAQADDAVSSGVITDLTMRLRDAYNDEEIYWYQKSRNRWMRVGDKNTKYFQAQTKQRRARNRITGLYDRNNVWSTKDDDICTVAVSYFEDLFTSIHPSNFEAALSEVKRVITEDVNERLTAPAMEAEVRKALFLMSPDKAPGPDGMTALFFQKAWRVVKEDLVAMVNRFFEEGVFDKSLNRTHICLIPKVAKPTRMAEMRPISLCNVGYKLISKNLCQRLKGVLPELISETQSAFVPGRLISDNILIAHEMFHGLRTNPSCKGKFMAIKTDMSKAYDRVEWGFIEALLRKMGFGEIWISRIMFCVTSVEYKVLLNGQPNGRIVPERGLRQGDPLSPYLFILCTEVLVANIKRAEREKQITGIKVANKCPPITHLLFADDSLFFCKAEKAQCEVILGILNQYEAVSGQQINFAKSSVQFGHKVDDTVRSEMQGVLGISNLGGMGSYLGLPESLGGSKTKVFSFVRDRLQGRTTGWSAKLLSKGGKEVMIKSVATAVPTFVMSCFRIPKIITSKLTSAVANFWWSTSGQSGGLHWLAWDKLCFSKQLGGLGFRNVDAFNTALLAKQLWRLIEAPDTLFARVFKGRYYRNSNPMDPLRSYSPSYGWRSITSARSLVNKGLIIRVSSGESISIWTDPWVPAQSPRPAFSKGPHKDPSLKISHLIDCHTNTWRMDRLKEFFAPEDVDLIGAIPLGSRRLDDSMGWHYTKSGKYAVKSGYEVERRFAPQLTMVPRVGPEITPLLAAVWDVSCPPKIKHFMWQVLSGCISVLANLRRRGIPCDSACVRCGADEETINHAIFSCPPARQAWALAQVPVGPGSFPTESIYANVDHFLGSSNPASQVAAFPWLMWYIWKARNARVFESVMENPMDVVRLAEGEANVWLQAQDIGVLLMALGKRQMLLQVQVGFVLPLKIRGQIWELPISVEVCLHSMLK</sequence>
<gene>
    <name evidence="3" type="primary">LOC104783698</name>
</gene>
<dbReference type="InterPro" id="IPR000477">
    <property type="entry name" value="RT_dom"/>
</dbReference>
<dbReference type="PANTHER" id="PTHR33116">
    <property type="entry name" value="REVERSE TRANSCRIPTASE ZINC-BINDING DOMAIN-CONTAINING PROTEIN-RELATED-RELATED"/>
    <property type="match status" value="1"/>
</dbReference>
<dbReference type="InterPro" id="IPR005135">
    <property type="entry name" value="Endo/exonuclease/phosphatase"/>
</dbReference>
<feature type="domain" description="Reverse transcriptase" evidence="1">
    <location>
        <begin position="511"/>
        <end position="781"/>
    </location>
</feature>
<dbReference type="Proteomes" id="UP000694864">
    <property type="component" value="Chromosome 4"/>
</dbReference>
<dbReference type="Pfam" id="PF13966">
    <property type="entry name" value="zf-RVT"/>
    <property type="match status" value="1"/>
</dbReference>
<accession>A0ABM1RKT6</accession>
<dbReference type="InterPro" id="IPR026960">
    <property type="entry name" value="RVT-Znf"/>
</dbReference>
<dbReference type="SUPFAM" id="SSF56672">
    <property type="entry name" value="DNA/RNA polymerases"/>
    <property type="match status" value="1"/>
</dbReference>
<name>A0ABM1RKT6_CAMSA</name>
<dbReference type="PROSITE" id="PS50878">
    <property type="entry name" value="RT_POL"/>
    <property type="match status" value="1"/>
</dbReference>
<keyword evidence="2" id="KW-1185">Reference proteome</keyword>
<proteinExistence type="predicted"/>
<dbReference type="Pfam" id="PF00078">
    <property type="entry name" value="RVT_1"/>
    <property type="match status" value="1"/>
</dbReference>
<dbReference type="InterPro" id="IPR043502">
    <property type="entry name" value="DNA/RNA_pol_sf"/>
</dbReference>
<dbReference type="GeneID" id="104783698"/>
<reference evidence="3" key="2">
    <citation type="submission" date="2025-08" db="UniProtKB">
        <authorList>
            <consortium name="RefSeq"/>
        </authorList>
    </citation>
    <scope>IDENTIFICATION</scope>
    <source>
        <tissue evidence="3">Leaf</tissue>
    </source>
</reference>
<dbReference type="SUPFAM" id="SSF56219">
    <property type="entry name" value="DNase I-like"/>
    <property type="match status" value="1"/>
</dbReference>
<dbReference type="Pfam" id="PF03372">
    <property type="entry name" value="Exo_endo_phos"/>
    <property type="match status" value="1"/>
</dbReference>
<dbReference type="RefSeq" id="XP_019099624.1">
    <property type="nucleotide sequence ID" value="XM_019244079.1"/>
</dbReference>
<evidence type="ECO:0000313" key="3">
    <source>
        <dbReference type="RefSeq" id="XP_019099624.1"/>
    </source>
</evidence>
<dbReference type="CDD" id="cd01650">
    <property type="entry name" value="RT_nLTR_like"/>
    <property type="match status" value="1"/>
</dbReference>
<dbReference type="PANTHER" id="PTHR33116:SF86">
    <property type="entry name" value="REVERSE TRANSCRIPTASE DOMAIN-CONTAINING PROTEIN"/>
    <property type="match status" value="1"/>
</dbReference>
<organism evidence="2 3">
    <name type="scientific">Camelina sativa</name>
    <name type="common">False flax</name>
    <name type="synonym">Myagrum sativum</name>
    <dbReference type="NCBI Taxonomy" id="90675"/>
    <lineage>
        <taxon>Eukaryota</taxon>
        <taxon>Viridiplantae</taxon>
        <taxon>Streptophyta</taxon>
        <taxon>Embryophyta</taxon>
        <taxon>Tracheophyta</taxon>
        <taxon>Spermatophyta</taxon>
        <taxon>Magnoliopsida</taxon>
        <taxon>eudicotyledons</taxon>
        <taxon>Gunneridae</taxon>
        <taxon>Pentapetalae</taxon>
        <taxon>rosids</taxon>
        <taxon>malvids</taxon>
        <taxon>Brassicales</taxon>
        <taxon>Brassicaceae</taxon>
        <taxon>Camelineae</taxon>
        <taxon>Camelina</taxon>
    </lineage>
</organism>
<protein>
    <submittedName>
        <fullName evidence="3">Uncharacterized protein LOC104783698</fullName>
    </submittedName>
</protein>
<evidence type="ECO:0000313" key="2">
    <source>
        <dbReference type="Proteomes" id="UP000694864"/>
    </source>
</evidence>
<reference evidence="2" key="1">
    <citation type="journal article" date="2014" name="Nat. Commun.">
        <title>The emerging biofuel crop Camelina sativa retains a highly undifferentiated hexaploid genome structure.</title>
        <authorList>
            <person name="Kagale S."/>
            <person name="Koh C."/>
            <person name="Nixon J."/>
            <person name="Bollina V."/>
            <person name="Clarke W.E."/>
            <person name="Tuteja R."/>
            <person name="Spillane C."/>
            <person name="Robinson S.J."/>
            <person name="Links M.G."/>
            <person name="Clarke C."/>
            <person name="Higgins E.E."/>
            <person name="Huebert T."/>
            <person name="Sharpe A.G."/>
            <person name="Parkin I.A."/>
        </authorList>
    </citation>
    <scope>NUCLEOTIDE SEQUENCE [LARGE SCALE GENOMIC DNA]</scope>
    <source>
        <strain evidence="2">cv. DH55</strain>
    </source>
</reference>